<dbReference type="PANTHER" id="PTHR12596:SF1">
    <property type="entry name" value="EXPORTIN-4"/>
    <property type="match status" value="1"/>
</dbReference>
<dbReference type="Gramene" id="ESR55909">
    <property type="protein sequence ID" value="ESR55909"/>
    <property type="gene ID" value="CICLE_v100185682mg"/>
</dbReference>
<evidence type="ECO:0000256" key="7">
    <source>
        <dbReference type="ARBA" id="ARBA00023242"/>
    </source>
</evidence>
<dbReference type="GO" id="GO:0005737">
    <property type="term" value="C:cytoplasm"/>
    <property type="evidence" value="ECO:0007669"/>
    <property type="project" value="UniProtKB-SubCell"/>
</dbReference>
<gene>
    <name evidence="10" type="ORF">CICLE_v100185682mg</name>
</gene>
<comment type="subcellular location">
    <subcellularLocation>
        <location evidence="2">Cytoplasm</location>
    </subcellularLocation>
    <subcellularLocation>
        <location evidence="1">Nucleus</location>
    </subcellularLocation>
</comment>
<dbReference type="STRING" id="85681.V4T6L7"/>
<evidence type="ECO:0000256" key="5">
    <source>
        <dbReference type="ARBA" id="ARBA00022490"/>
    </source>
</evidence>
<reference evidence="10 11" key="1">
    <citation type="submission" date="2013-10" db="EMBL/GenBank/DDBJ databases">
        <authorList>
            <consortium name="International Citrus Genome Consortium"/>
            <person name="Jenkins J."/>
            <person name="Schmutz J."/>
            <person name="Prochnik S."/>
            <person name="Rokhsar D."/>
            <person name="Gmitter F."/>
            <person name="Ollitrault P."/>
            <person name="Machado M."/>
            <person name="Talon M."/>
            <person name="Wincker P."/>
            <person name="Jaillon O."/>
            <person name="Morgante M."/>
        </authorList>
    </citation>
    <scope>NUCLEOTIDE SEQUENCE</scope>
    <source>
        <strain evidence="11">cv. Clemenules</strain>
    </source>
</reference>
<evidence type="ECO:0000256" key="3">
    <source>
        <dbReference type="ARBA" id="ARBA00009466"/>
    </source>
</evidence>
<dbReference type="KEGG" id="cic:CICLE_v100185682m"/>
<dbReference type="eggNOG" id="KOG4541">
    <property type="taxonomic scope" value="Eukaryota"/>
</dbReference>
<dbReference type="InterPro" id="IPR011989">
    <property type="entry name" value="ARM-like"/>
</dbReference>
<keyword evidence="5" id="KW-0963">Cytoplasm</keyword>
<dbReference type="AlphaFoldDB" id="V4T6L7"/>
<protein>
    <recommendedName>
        <fullName evidence="8">Exportin-4</fullName>
    </recommendedName>
</protein>
<dbReference type="SUPFAM" id="SSF48371">
    <property type="entry name" value="ARM repeat"/>
    <property type="match status" value="1"/>
</dbReference>
<evidence type="ECO:0000256" key="8">
    <source>
        <dbReference type="ARBA" id="ARBA00040444"/>
    </source>
</evidence>
<keyword evidence="11" id="KW-1185">Reference proteome</keyword>
<keyword evidence="4" id="KW-0813">Transport</keyword>
<organism evidence="10 11">
    <name type="scientific">Citrus clementina</name>
    <name type="common">Clementine</name>
    <name type="synonym">Citrus deliciosa x Citrus sinensis</name>
    <dbReference type="NCBI Taxonomy" id="85681"/>
    <lineage>
        <taxon>Eukaryota</taxon>
        <taxon>Viridiplantae</taxon>
        <taxon>Streptophyta</taxon>
        <taxon>Embryophyta</taxon>
        <taxon>Tracheophyta</taxon>
        <taxon>Spermatophyta</taxon>
        <taxon>Magnoliopsida</taxon>
        <taxon>eudicotyledons</taxon>
        <taxon>Gunneridae</taxon>
        <taxon>Pentapetalae</taxon>
        <taxon>rosids</taxon>
        <taxon>malvids</taxon>
        <taxon>Sapindales</taxon>
        <taxon>Rutaceae</taxon>
        <taxon>Aurantioideae</taxon>
        <taxon>Citrus</taxon>
    </lineage>
</organism>
<name>V4T6L7_CITCL</name>
<evidence type="ECO:0000313" key="11">
    <source>
        <dbReference type="Proteomes" id="UP000030687"/>
    </source>
</evidence>
<dbReference type="OMA" id="MQMHINP"/>
<dbReference type="PANTHER" id="PTHR12596">
    <property type="entry name" value="EXPORTIN 4,7-RELATED"/>
    <property type="match status" value="1"/>
</dbReference>
<keyword evidence="7" id="KW-0539">Nucleus</keyword>
<dbReference type="EMBL" id="KI536661">
    <property type="protein sequence ID" value="ESR55909.1"/>
    <property type="molecule type" value="Genomic_DNA"/>
</dbReference>
<feature type="compositionally biased region" description="Gly residues" evidence="9">
    <location>
        <begin position="10"/>
        <end position="20"/>
    </location>
</feature>
<evidence type="ECO:0000256" key="1">
    <source>
        <dbReference type="ARBA" id="ARBA00004123"/>
    </source>
</evidence>
<dbReference type="GO" id="GO:0005643">
    <property type="term" value="C:nuclear pore"/>
    <property type="evidence" value="ECO:0007669"/>
    <property type="project" value="TreeGrafter"/>
</dbReference>
<comment type="similarity">
    <text evidence="3">Belongs to the exportin family.</text>
</comment>
<feature type="region of interest" description="Disordered" evidence="9">
    <location>
        <begin position="1"/>
        <end position="20"/>
    </location>
</feature>
<dbReference type="InterPro" id="IPR016024">
    <property type="entry name" value="ARM-type_fold"/>
</dbReference>
<keyword evidence="6" id="KW-0653">Protein transport</keyword>
<feature type="non-terminal residue" evidence="10">
    <location>
        <position position="156"/>
    </location>
</feature>
<dbReference type="Gramene" id="ESR55908">
    <property type="protein sequence ID" value="ESR55908"/>
    <property type="gene ID" value="CICLE_v100185682mg"/>
</dbReference>
<evidence type="ECO:0000256" key="6">
    <source>
        <dbReference type="ARBA" id="ARBA00022927"/>
    </source>
</evidence>
<dbReference type="GO" id="GO:0006611">
    <property type="term" value="P:protein export from nucleus"/>
    <property type="evidence" value="ECO:0007669"/>
    <property type="project" value="TreeGrafter"/>
</dbReference>
<sequence>MIKMQEYSNGEGGDGGGGGGGPADLAKLQSIMHSIEIACSSIQMHVNPAAAEATILGLCQSPQPYKACQFILENSQVANARFQAAAAIRDAAMREWSFLTADEKKSLIGFCLCFVMQHASSPEGYVQAKISSVAAQLMKRGWLDFTSSDKEAFFSQ</sequence>
<accession>V4T6L7</accession>
<dbReference type="GO" id="GO:0005049">
    <property type="term" value="F:nuclear export signal receptor activity"/>
    <property type="evidence" value="ECO:0007669"/>
    <property type="project" value="InterPro"/>
</dbReference>
<dbReference type="Proteomes" id="UP000030687">
    <property type="component" value="Unassembled WGS sequence"/>
</dbReference>
<evidence type="ECO:0000256" key="9">
    <source>
        <dbReference type="SAM" id="MobiDB-lite"/>
    </source>
</evidence>
<dbReference type="EMBL" id="KI536661">
    <property type="protein sequence ID" value="ESR55908.1"/>
    <property type="molecule type" value="Genomic_DNA"/>
</dbReference>
<dbReference type="InParanoid" id="V4T6L7"/>
<dbReference type="Gene3D" id="1.25.10.10">
    <property type="entry name" value="Leucine-rich Repeat Variant"/>
    <property type="match status" value="1"/>
</dbReference>
<evidence type="ECO:0000256" key="2">
    <source>
        <dbReference type="ARBA" id="ARBA00004496"/>
    </source>
</evidence>
<proteinExistence type="inferred from homology"/>
<evidence type="ECO:0000313" key="10">
    <source>
        <dbReference type="EMBL" id="ESR55908.1"/>
    </source>
</evidence>
<evidence type="ECO:0000256" key="4">
    <source>
        <dbReference type="ARBA" id="ARBA00022448"/>
    </source>
</evidence>
<dbReference type="InterPro" id="IPR044189">
    <property type="entry name" value="XPO4/7-like"/>
</dbReference>